<dbReference type="CDD" id="cd00082">
    <property type="entry name" value="HisKA"/>
    <property type="match status" value="1"/>
</dbReference>
<evidence type="ECO:0000313" key="15">
    <source>
        <dbReference type="Proteomes" id="UP000449193"/>
    </source>
</evidence>
<dbReference type="InterPro" id="IPR003661">
    <property type="entry name" value="HisK_dim/P_dom"/>
</dbReference>
<dbReference type="GO" id="GO:0005886">
    <property type="term" value="C:plasma membrane"/>
    <property type="evidence" value="ECO:0007669"/>
    <property type="project" value="UniProtKB-SubCell"/>
</dbReference>
<dbReference type="FunFam" id="3.30.565.10:FF:000006">
    <property type="entry name" value="Sensor histidine kinase WalK"/>
    <property type="match status" value="1"/>
</dbReference>
<dbReference type="EMBL" id="WMZR01000009">
    <property type="protein sequence ID" value="MTS51648.1"/>
    <property type="molecule type" value="Genomic_DNA"/>
</dbReference>
<keyword evidence="10" id="KW-0067">ATP-binding</keyword>
<keyword evidence="11" id="KW-1133">Transmembrane helix</keyword>
<keyword evidence="5" id="KW-0597">Phosphoprotein</keyword>
<dbReference type="Gene3D" id="3.30.565.10">
    <property type="entry name" value="Histidine kinase-like ATPase, C-terminal domain"/>
    <property type="match status" value="1"/>
</dbReference>
<dbReference type="Gene3D" id="6.10.340.10">
    <property type="match status" value="1"/>
</dbReference>
<comment type="caution">
    <text evidence="14">The sequence shown here is derived from an EMBL/GenBank/DDBJ whole genome shotgun (WGS) entry which is preliminary data.</text>
</comment>
<reference evidence="14 15" key="1">
    <citation type="journal article" date="2019" name="Nat. Med.">
        <title>A library of human gut bacterial isolates paired with longitudinal multiomics data enables mechanistic microbiome research.</title>
        <authorList>
            <person name="Poyet M."/>
            <person name="Groussin M."/>
            <person name="Gibbons S.M."/>
            <person name="Avila-Pacheco J."/>
            <person name="Jiang X."/>
            <person name="Kearney S.M."/>
            <person name="Perrotta A.R."/>
            <person name="Berdy B."/>
            <person name="Zhao S."/>
            <person name="Lieberman T.D."/>
            <person name="Swanson P.K."/>
            <person name="Smith M."/>
            <person name="Roesemann S."/>
            <person name="Alexander J.E."/>
            <person name="Rich S.A."/>
            <person name="Livny J."/>
            <person name="Vlamakis H."/>
            <person name="Clish C."/>
            <person name="Bullock K."/>
            <person name="Deik A."/>
            <person name="Scott J."/>
            <person name="Pierce K.A."/>
            <person name="Xavier R.J."/>
            <person name="Alm E.J."/>
        </authorList>
    </citation>
    <scope>NUCLEOTIDE SEQUENCE [LARGE SCALE GENOMIC DNA]</scope>
    <source>
        <strain evidence="14 15">BIOML-A7</strain>
    </source>
</reference>
<dbReference type="PANTHER" id="PTHR45528">
    <property type="entry name" value="SENSOR HISTIDINE KINASE CPXA"/>
    <property type="match status" value="1"/>
</dbReference>
<keyword evidence="9" id="KW-0418">Kinase</keyword>
<keyword evidence="4" id="KW-1003">Cell membrane</keyword>
<dbReference type="SUPFAM" id="SSF55874">
    <property type="entry name" value="ATPase domain of HSP90 chaperone/DNA topoisomerase II/histidine kinase"/>
    <property type="match status" value="1"/>
</dbReference>
<evidence type="ECO:0000256" key="4">
    <source>
        <dbReference type="ARBA" id="ARBA00022475"/>
    </source>
</evidence>
<organism evidence="14 15">
    <name type="scientific">Ruthenibacterium lactatiformans</name>
    <dbReference type="NCBI Taxonomy" id="1550024"/>
    <lineage>
        <taxon>Bacteria</taxon>
        <taxon>Bacillati</taxon>
        <taxon>Bacillota</taxon>
        <taxon>Clostridia</taxon>
        <taxon>Eubacteriales</taxon>
        <taxon>Oscillospiraceae</taxon>
        <taxon>Ruthenibacterium</taxon>
    </lineage>
</organism>
<dbReference type="SMART" id="SM00387">
    <property type="entry name" value="HATPase_c"/>
    <property type="match status" value="1"/>
</dbReference>
<comment type="subcellular location">
    <subcellularLocation>
        <location evidence="2">Cell membrane</location>
        <topology evidence="2">Multi-pass membrane protein</topology>
    </subcellularLocation>
</comment>
<keyword evidence="8" id="KW-0547">Nucleotide-binding</keyword>
<dbReference type="CDD" id="cd06225">
    <property type="entry name" value="HAMP"/>
    <property type="match status" value="1"/>
</dbReference>
<dbReference type="InterPro" id="IPR003660">
    <property type="entry name" value="HAMP_dom"/>
</dbReference>
<dbReference type="Pfam" id="PF02518">
    <property type="entry name" value="HATPase_c"/>
    <property type="match status" value="1"/>
</dbReference>
<evidence type="ECO:0000256" key="1">
    <source>
        <dbReference type="ARBA" id="ARBA00000085"/>
    </source>
</evidence>
<proteinExistence type="predicted"/>
<dbReference type="InterPro" id="IPR050398">
    <property type="entry name" value="HssS/ArlS-like"/>
</dbReference>
<evidence type="ECO:0000256" key="3">
    <source>
        <dbReference type="ARBA" id="ARBA00012438"/>
    </source>
</evidence>
<dbReference type="InterPro" id="IPR036097">
    <property type="entry name" value="HisK_dim/P_sf"/>
</dbReference>
<dbReference type="SMART" id="SM00304">
    <property type="entry name" value="HAMP"/>
    <property type="match status" value="1"/>
</dbReference>
<keyword evidence="12" id="KW-0902">Two-component regulatory system</keyword>
<name>A0A6I3QTX3_9FIRM</name>
<dbReference type="Gene3D" id="1.10.287.130">
    <property type="match status" value="1"/>
</dbReference>
<dbReference type="AlphaFoldDB" id="A0A6I3QTX3"/>
<dbReference type="EC" id="2.7.13.3" evidence="3"/>
<dbReference type="SUPFAM" id="SSF158472">
    <property type="entry name" value="HAMP domain-like"/>
    <property type="match status" value="1"/>
</dbReference>
<evidence type="ECO:0000313" key="14">
    <source>
        <dbReference type="EMBL" id="MTS51648.1"/>
    </source>
</evidence>
<dbReference type="RefSeq" id="WP_155201761.1">
    <property type="nucleotide sequence ID" value="NZ_WMZL01000035.1"/>
</dbReference>
<evidence type="ECO:0000256" key="9">
    <source>
        <dbReference type="ARBA" id="ARBA00022777"/>
    </source>
</evidence>
<evidence type="ECO:0000256" key="2">
    <source>
        <dbReference type="ARBA" id="ARBA00004651"/>
    </source>
</evidence>
<dbReference type="InterPro" id="IPR004358">
    <property type="entry name" value="Sig_transdc_His_kin-like_C"/>
</dbReference>
<dbReference type="Proteomes" id="UP000449193">
    <property type="component" value="Unassembled WGS sequence"/>
</dbReference>
<evidence type="ECO:0000256" key="5">
    <source>
        <dbReference type="ARBA" id="ARBA00022553"/>
    </source>
</evidence>
<evidence type="ECO:0000256" key="13">
    <source>
        <dbReference type="ARBA" id="ARBA00023136"/>
    </source>
</evidence>
<dbReference type="Pfam" id="PF00512">
    <property type="entry name" value="HisKA"/>
    <property type="match status" value="1"/>
</dbReference>
<accession>A0A6I3QTX3</accession>
<gene>
    <name evidence="14" type="ORF">GMD52_08855</name>
</gene>
<evidence type="ECO:0000256" key="6">
    <source>
        <dbReference type="ARBA" id="ARBA00022679"/>
    </source>
</evidence>
<dbReference type="InterPro" id="IPR005467">
    <property type="entry name" value="His_kinase_dom"/>
</dbReference>
<dbReference type="PROSITE" id="PS50109">
    <property type="entry name" value="HIS_KIN"/>
    <property type="match status" value="1"/>
</dbReference>
<dbReference type="SUPFAM" id="SSF47384">
    <property type="entry name" value="Homodimeric domain of signal transducing histidine kinase"/>
    <property type="match status" value="1"/>
</dbReference>
<evidence type="ECO:0000256" key="11">
    <source>
        <dbReference type="ARBA" id="ARBA00022989"/>
    </source>
</evidence>
<dbReference type="PANTHER" id="PTHR45528:SF1">
    <property type="entry name" value="SENSOR HISTIDINE KINASE CPXA"/>
    <property type="match status" value="1"/>
</dbReference>
<comment type="catalytic activity">
    <reaction evidence="1">
        <text>ATP + protein L-histidine = ADP + protein N-phospho-L-histidine.</text>
        <dbReference type="EC" id="2.7.13.3"/>
    </reaction>
</comment>
<dbReference type="PRINTS" id="PR00344">
    <property type="entry name" value="BCTRLSENSOR"/>
</dbReference>
<evidence type="ECO:0000256" key="7">
    <source>
        <dbReference type="ARBA" id="ARBA00022692"/>
    </source>
</evidence>
<keyword evidence="13" id="KW-0472">Membrane</keyword>
<dbReference type="CDD" id="cd00075">
    <property type="entry name" value="HATPase"/>
    <property type="match status" value="1"/>
</dbReference>
<dbReference type="Pfam" id="PF00672">
    <property type="entry name" value="HAMP"/>
    <property type="match status" value="1"/>
</dbReference>
<dbReference type="GO" id="GO:0000155">
    <property type="term" value="F:phosphorelay sensor kinase activity"/>
    <property type="evidence" value="ECO:0007669"/>
    <property type="project" value="InterPro"/>
</dbReference>
<evidence type="ECO:0000256" key="10">
    <source>
        <dbReference type="ARBA" id="ARBA00022840"/>
    </source>
</evidence>
<evidence type="ECO:0000256" key="12">
    <source>
        <dbReference type="ARBA" id="ARBA00023012"/>
    </source>
</evidence>
<dbReference type="GO" id="GO:0005524">
    <property type="term" value="F:ATP binding"/>
    <property type="evidence" value="ECO:0007669"/>
    <property type="project" value="UniProtKB-KW"/>
</dbReference>
<dbReference type="InterPro" id="IPR003594">
    <property type="entry name" value="HATPase_dom"/>
</dbReference>
<evidence type="ECO:0000256" key="8">
    <source>
        <dbReference type="ARBA" id="ARBA00022741"/>
    </source>
</evidence>
<keyword evidence="6" id="KW-0808">Transferase</keyword>
<dbReference type="InterPro" id="IPR036890">
    <property type="entry name" value="HATPase_C_sf"/>
</dbReference>
<dbReference type="SMART" id="SM00388">
    <property type="entry name" value="HisKA"/>
    <property type="match status" value="1"/>
</dbReference>
<protein>
    <recommendedName>
        <fullName evidence="3">histidine kinase</fullName>
        <ecNumber evidence="3">2.7.13.3</ecNumber>
    </recommendedName>
</protein>
<keyword evidence="7" id="KW-0812">Transmembrane</keyword>
<dbReference type="PROSITE" id="PS50885">
    <property type="entry name" value="HAMP"/>
    <property type="match status" value="1"/>
</dbReference>
<sequence>MRAPSFLRKDPGTGKLMISLRARLILAVTAEMVVSILVSFGIAEVWHWIFGENLKTPLLLELILVSLLIGVFVTNMLSHYFFGPIKKLRSAMSKVEQGDLTVKLDDSKGPKEIRDVNAGFNLMVDGLKSTETLQADFISCVSHEFKTPLNAIEGYTTLLQGCEDLDETQQLCVEKILFNTKRLSDLAGSILFMSKIENQTIPTNQKLFDLDEQIRQSVLSLEAMWEPKDIEFDIELDDTMYFGNELQMHHVWNNLISNAIKFNPDCGTIRLRLHKYKKDIVFVIEDSGPGIPQEAQKHIFDKFYQADSSHKQEGYGLGLAMVAQILKLEGGTIAVENIPAGGCRFTVTLQNKNH</sequence>